<dbReference type="Proteomes" id="UP001372338">
    <property type="component" value="Unassembled WGS sequence"/>
</dbReference>
<evidence type="ECO:0000313" key="1">
    <source>
        <dbReference type="EMBL" id="KAK7268399.1"/>
    </source>
</evidence>
<dbReference type="EMBL" id="JAYWIO010000004">
    <property type="protein sequence ID" value="KAK7268399.1"/>
    <property type="molecule type" value="Genomic_DNA"/>
</dbReference>
<gene>
    <name evidence="1" type="ORF">RIF29_21097</name>
</gene>
<organism evidence="1 2">
    <name type="scientific">Crotalaria pallida</name>
    <name type="common">Smooth rattlebox</name>
    <name type="synonym">Crotalaria striata</name>
    <dbReference type="NCBI Taxonomy" id="3830"/>
    <lineage>
        <taxon>Eukaryota</taxon>
        <taxon>Viridiplantae</taxon>
        <taxon>Streptophyta</taxon>
        <taxon>Embryophyta</taxon>
        <taxon>Tracheophyta</taxon>
        <taxon>Spermatophyta</taxon>
        <taxon>Magnoliopsida</taxon>
        <taxon>eudicotyledons</taxon>
        <taxon>Gunneridae</taxon>
        <taxon>Pentapetalae</taxon>
        <taxon>rosids</taxon>
        <taxon>fabids</taxon>
        <taxon>Fabales</taxon>
        <taxon>Fabaceae</taxon>
        <taxon>Papilionoideae</taxon>
        <taxon>50 kb inversion clade</taxon>
        <taxon>genistoids sensu lato</taxon>
        <taxon>core genistoids</taxon>
        <taxon>Crotalarieae</taxon>
        <taxon>Crotalaria</taxon>
    </lineage>
</organism>
<dbReference type="AlphaFoldDB" id="A0AAN9F446"/>
<accession>A0AAN9F446</accession>
<sequence length="155" mass="16885">MTVGSYSELIRKIIFRHCKQFPIEKNHSGIGNSVTAMDVNDSGMCSRVEQKQPENAGVAVEFSDCFGENSTTVVFLLHKPLSLGVAASVSSSAVIDRDGMNHALTVKKVVPCDWLEHRVCAVTEVNAVKVMVDFVGKPKKTITGENEDIEEECGN</sequence>
<keyword evidence="2" id="KW-1185">Reference proteome</keyword>
<proteinExistence type="predicted"/>
<comment type="caution">
    <text evidence="1">The sequence shown here is derived from an EMBL/GenBank/DDBJ whole genome shotgun (WGS) entry which is preliminary data.</text>
</comment>
<name>A0AAN9F446_CROPI</name>
<protein>
    <submittedName>
        <fullName evidence="1">Uncharacterized protein</fullName>
    </submittedName>
</protein>
<evidence type="ECO:0000313" key="2">
    <source>
        <dbReference type="Proteomes" id="UP001372338"/>
    </source>
</evidence>
<reference evidence="1 2" key="1">
    <citation type="submission" date="2024-01" db="EMBL/GenBank/DDBJ databases">
        <title>The genomes of 5 underutilized Papilionoideae crops provide insights into root nodulation and disease resistanc.</title>
        <authorList>
            <person name="Yuan L."/>
        </authorList>
    </citation>
    <scope>NUCLEOTIDE SEQUENCE [LARGE SCALE GENOMIC DNA]</scope>
    <source>
        <strain evidence="1">ZHUSHIDOU_FW_LH</strain>
        <tissue evidence="1">Leaf</tissue>
    </source>
</reference>